<dbReference type="CDD" id="cd16499">
    <property type="entry name" value="RING-HC_Bre1-like"/>
    <property type="match status" value="1"/>
</dbReference>
<accession>A0A485LFP6</accession>
<evidence type="ECO:0000256" key="2">
    <source>
        <dbReference type="ARBA" id="ARBA00004123"/>
    </source>
</evidence>
<dbReference type="UniPathway" id="UPA00143"/>
<comment type="pathway">
    <text evidence="3 14">Protein modification; protein ubiquitination.</text>
</comment>
<dbReference type="EMBL" id="VJMH01006900">
    <property type="protein sequence ID" value="KAF0687569.1"/>
    <property type="molecule type" value="Genomic_DNA"/>
</dbReference>
<dbReference type="InterPro" id="IPR001841">
    <property type="entry name" value="Znf_RING"/>
</dbReference>
<evidence type="ECO:0000256" key="12">
    <source>
        <dbReference type="ARBA" id="ARBA00023242"/>
    </source>
</evidence>
<evidence type="ECO:0000256" key="13">
    <source>
        <dbReference type="PROSITE-ProRule" id="PRU00175"/>
    </source>
</evidence>
<name>A0A485LFP6_9STRA</name>
<evidence type="ECO:0000259" key="17">
    <source>
        <dbReference type="PROSITE" id="PS50089"/>
    </source>
</evidence>
<evidence type="ECO:0000256" key="10">
    <source>
        <dbReference type="ARBA" id="ARBA00022853"/>
    </source>
</evidence>
<dbReference type="Gene3D" id="1.10.287.1490">
    <property type="match status" value="1"/>
</dbReference>
<keyword evidence="12 14" id="KW-0539">Nucleus</keyword>
<keyword evidence="5 14" id="KW-0808">Transferase</keyword>
<keyword evidence="11 14" id="KW-0175">Coiled coil</keyword>
<dbReference type="SUPFAM" id="SSF57850">
    <property type="entry name" value="RING/U-box"/>
    <property type="match status" value="1"/>
</dbReference>
<keyword evidence="10 14" id="KW-0156">Chromatin regulator</keyword>
<evidence type="ECO:0000313" key="20">
    <source>
        <dbReference type="Proteomes" id="UP000332933"/>
    </source>
</evidence>
<evidence type="ECO:0000256" key="5">
    <source>
        <dbReference type="ARBA" id="ARBA00022679"/>
    </source>
</evidence>
<dbReference type="PANTHER" id="PTHR23163">
    <property type="entry name" value="RING FINGER PROTEIN-RELATED"/>
    <property type="match status" value="1"/>
</dbReference>
<dbReference type="OrthoDB" id="10266039at2759"/>
<comment type="subcellular location">
    <subcellularLocation>
        <location evidence="2 14">Nucleus</location>
    </subcellularLocation>
</comment>
<dbReference type="PANTHER" id="PTHR23163:SF0">
    <property type="entry name" value="E3 UBIQUITIN-PROTEIN LIGASE BRE1"/>
    <property type="match status" value="1"/>
</dbReference>
<evidence type="ECO:0000256" key="9">
    <source>
        <dbReference type="ARBA" id="ARBA00022833"/>
    </source>
</evidence>
<dbReference type="Proteomes" id="UP000332933">
    <property type="component" value="Unassembled WGS sequence"/>
</dbReference>
<evidence type="ECO:0000256" key="3">
    <source>
        <dbReference type="ARBA" id="ARBA00004906"/>
    </source>
</evidence>
<dbReference type="InterPro" id="IPR013956">
    <property type="entry name" value="E3_ubiquit_lig_Bre1"/>
</dbReference>
<dbReference type="GO" id="GO:0005634">
    <property type="term" value="C:nucleus"/>
    <property type="evidence" value="ECO:0007669"/>
    <property type="project" value="UniProtKB-SubCell"/>
</dbReference>
<feature type="region of interest" description="Disordered" evidence="16">
    <location>
        <begin position="1"/>
        <end position="47"/>
    </location>
</feature>
<comment type="catalytic activity">
    <reaction evidence="1 14">
        <text>S-ubiquitinyl-[E2 ubiquitin-conjugating enzyme]-L-cysteine + [acceptor protein]-L-lysine = [E2 ubiquitin-conjugating enzyme]-L-cysteine + N(6)-ubiquitinyl-[acceptor protein]-L-lysine.</text>
        <dbReference type="EC" id="2.3.2.27"/>
    </reaction>
</comment>
<dbReference type="EC" id="2.3.2.27" evidence="14"/>
<evidence type="ECO:0000256" key="7">
    <source>
        <dbReference type="ARBA" id="ARBA00022771"/>
    </source>
</evidence>
<dbReference type="GO" id="GO:0008270">
    <property type="term" value="F:zinc ion binding"/>
    <property type="evidence" value="ECO:0007669"/>
    <property type="project" value="UniProtKB-KW"/>
</dbReference>
<evidence type="ECO:0000313" key="18">
    <source>
        <dbReference type="EMBL" id="KAF0687569.1"/>
    </source>
</evidence>
<keyword evidence="6 14" id="KW-0479">Metal-binding</keyword>
<dbReference type="InterPro" id="IPR017907">
    <property type="entry name" value="Znf_RING_CS"/>
</dbReference>
<reference evidence="18" key="2">
    <citation type="submission" date="2019-06" db="EMBL/GenBank/DDBJ databases">
        <title>Genomics analysis of Aphanomyces spp. identifies a new class of oomycete effector associated with host adaptation.</title>
        <authorList>
            <person name="Gaulin E."/>
        </authorList>
    </citation>
    <scope>NUCLEOTIDE SEQUENCE</scope>
    <source>
        <strain evidence="18">CBS 578.67</strain>
    </source>
</reference>
<feature type="domain" description="RING-type" evidence="17">
    <location>
        <begin position="620"/>
        <end position="659"/>
    </location>
</feature>
<dbReference type="Pfam" id="PF00097">
    <property type="entry name" value="zf-C3HC4"/>
    <property type="match status" value="1"/>
</dbReference>
<dbReference type="PROSITE" id="PS50089">
    <property type="entry name" value="ZF_RING_2"/>
    <property type="match status" value="1"/>
</dbReference>
<dbReference type="GO" id="GO:0006325">
    <property type="term" value="P:chromatin organization"/>
    <property type="evidence" value="ECO:0007669"/>
    <property type="project" value="UniProtKB-KW"/>
</dbReference>
<evidence type="ECO:0000256" key="15">
    <source>
        <dbReference type="SAM" id="Coils"/>
    </source>
</evidence>
<dbReference type="InterPro" id="IPR018957">
    <property type="entry name" value="Znf_C3HC4_RING-type"/>
</dbReference>
<dbReference type="EMBL" id="CAADRA010006926">
    <property type="protein sequence ID" value="VFT97368.1"/>
    <property type="molecule type" value="Genomic_DNA"/>
</dbReference>
<evidence type="ECO:0000256" key="6">
    <source>
        <dbReference type="ARBA" id="ARBA00022723"/>
    </source>
</evidence>
<reference evidence="19 20" key="1">
    <citation type="submission" date="2019-03" db="EMBL/GenBank/DDBJ databases">
        <authorList>
            <person name="Gaulin E."/>
            <person name="Dumas B."/>
        </authorList>
    </citation>
    <scope>NUCLEOTIDE SEQUENCE [LARGE SCALE GENOMIC DNA]</scope>
    <source>
        <strain evidence="19">CBS 568.67</strain>
    </source>
</reference>
<organism evidence="19 20">
    <name type="scientific">Aphanomyces stellatus</name>
    <dbReference type="NCBI Taxonomy" id="120398"/>
    <lineage>
        <taxon>Eukaryota</taxon>
        <taxon>Sar</taxon>
        <taxon>Stramenopiles</taxon>
        <taxon>Oomycota</taxon>
        <taxon>Saprolegniomycetes</taxon>
        <taxon>Saprolegniales</taxon>
        <taxon>Verrucalvaceae</taxon>
        <taxon>Aphanomyces</taxon>
    </lineage>
</organism>
<keyword evidence="7 13" id="KW-0863">Zinc-finger</keyword>
<gene>
    <name evidence="19" type="primary">Aste57867_20688</name>
    <name evidence="18" type="ORF">As57867_020620</name>
    <name evidence="19" type="ORF">ASTE57867_20688</name>
</gene>
<dbReference type="GO" id="GO:0033503">
    <property type="term" value="C:HULC complex"/>
    <property type="evidence" value="ECO:0007669"/>
    <property type="project" value="TreeGrafter"/>
</dbReference>
<evidence type="ECO:0000256" key="8">
    <source>
        <dbReference type="ARBA" id="ARBA00022786"/>
    </source>
</evidence>
<feature type="compositionally biased region" description="Basic and acidic residues" evidence="16">
    <location>
        <begin position="20"/>
        <end position="47"/>
    </location>
</feature>
<comment type="similarity">
    <text evidence="4 14">Belongs to the BRE1 family.</text>
</comment>
<dbReference type="AlphaFoldDB" id="A0A485LFP6"/>
<evidence type="ECO:0000256" key="1">
    <source>
        <dbReference type="ARBA" id="ARBA00000900"/>
    </source>
</evidence>
<evidence type="ECO:0000256" key="4">
    <source>
        <dbReference type="ARBA" id="ARBA00005555"/>
    </source>
</evidence>
<keyword evidence="9 14" id="KW-0862">Zinc</keyword>
<dbReference type="InterPro" id="IPR013083">
    <property type="entry name" value="Znf_RING/FYVE/PHD"/>
</dbReference>
<dbReference type="SMART" id="SM00184">
    <property type="entry name" value="RING"/>
    <property type="match status" value="1"/>
</dbReference>
<feature type="coiled-coil region" evidence="15">
    <location>
        <begin position="190"/>
        <end position="445"/>
    </location>
</feature>
<sequence length="673" mass="75940">MDERKRSGESLGALSPSSRGESKRAKREESTGDISDQVKELKDEESATDKLLRERNTALREALLEKNRRIQFLEGKCGSLFAHRHATDMRLQAVLNHWTVLLKTLHTLLPNSSKSIEQDIKDNGFVDAPLPSDIQCEIDEWFLSGTDPTPATPAPDTALEAALTAECAFAKTWVHKILDKVGGKDSAAALQRAVDEKAHAERQALALQDTLRTYKRQVQELKADLNAKELERHTAARRLDRLTKSDAAAAMTPKASDSELQQKVDALEASTKEAQEKLEKALAETSKARSFEIGTKQAMDELTQVHHEKLDNVNEELSAVKDELQKLKYKAKDIETHMHEKWERKMTKMQTDNSKLKAKVDELTLKNAELRQRLAKFSAYRDQFNEFKAMNKSLETEVAAAKERLAHAVTKARQLEGGASMDDVAATHESEINALVSEIEAVSKETDTMRKQMTKTMTKLTDRDETIAKLNASLVKAEQTNALCFDELAGVRLQVASLVALQKSQKTLETGLQETIKHKEEELVAMRDHIKKIEKVKGEAEKEKTKYMREVAIVKQTYMLPRTKDEGGSAKPPCEQCEVYKKKDEEREEKLQTARAAGGGNEMSELDCYELMEARKKLNCSVCQDKPKEVMISKCSHMFCKECMDNNLKARNRKCPTCKKMFGQDDVKGVWWT</sequence>
<evidence type="ECO:0000313" key="19">
    <source>
        <dbReference type="EMBL" id="VFT97368.1"/>
    </source>
</evidence>
<feature type="coiled-coil region" evidence="15">
    <location>
        <begin position="516"/>
        <end position="550"/>
    </location>
</feature>
<dbReference type="Gene3D" id="3.30.40.10">
    <property type="entry name" value="Zinc/RING finger domain, C3HC4 (zinc finger)"/>
    <property type="match status" value="1"/>
</dbReference>
<proteinExistence type="inferred from homology"/>
<evidence type="ECO:0000256" key="11">
    <source>
        <dbReference type="ARBA" id="ARBA00023054"/>
    </source>
</evidence>
<dbReference type="GO" id="GO:0061630">
    <property type="term" value="F:ubiquitin protein ligase activity"/>
    <property type="evidence" value="ECO:0007669"/>
    <property type="project" value="UniProtKB-EC"/>
</dbReference>
<evidence type="ECO:0000256" key="14">
    <source>
        <dbReference type="RuleBase" id="RU365038"/>
    </source>
</evidence>
<dbReference type="PROSITE" id="PS00518">
    <property type="entry name" value="ZF_RING_1"/>
    <property type="match status" value="1"/>
</dbReference>
<keyword evidence="8 14" id="KW-0833">Ubl conjugation pathway</keyword>
<evidence type="ECO:0000256" key="16">
    <source>
        <dbReference type="SAM" id="MobiDB-lite"/>
    </source>
</evidence>
<keyword evidence="20" id="KW-1185">Reference proteome</keyword>
<dbReference type="GO" id="GO:0016567">
    <property type="term" value="P:protein ubiquitination"/>
    <property type="evidence" value="ECO:0007669"/>
    <property type="project" value="UniProtKB-UniRule"/>
</dbReference>
<protein>
    <recommendedName>
        <fullName evidence="14">E3 ubiquitin protein ligase</fullName>
        <ecNumber evidence="14">2.3.2.27</ecNumber>
    </recommendedName>
</protein>